<dbReference type="Gene3D" id="1.20.5.370">
    <property type="match status" value="1"/>
</dbReference>
<keyword evidence="11" id="KW-1185">Reference proteome</keyword>
<evidence type="ECO:0000256" key="1">
    <source>
        <dbReference type="ARBA" id="ARBA00004123"/>
    </source>
</evidence>
<dbReference type="PANTHER" id="PTHR28559:SF1">
    <property type="entry name" value="DNA REPAIR PROTEIN XRCC4"/>
    <property type="match status" value="1"/>
</dbReference>
<dbReference type="Proteomes" id="UP000518266">
    <property type="component" value="Unassembled WGS sequence"/>
</dbReference>
<dbReference type="GO" id="GO:0005958">
    <property type="term" value="C:DNA-dependent protein kinase-DNA ligase 4 complex"/>
    <property type="evidence" value="ECO:0007669"/>
    <property type="project" value="TreeGrafter"/>
</dbReference>
<evidence type="ECO:0000259" key="9">
    <source>
        <dbReference type="Pfam" id="PF21924"/>
    </source>
</evidence>
<evidence type="ECO:0000313" key="11">
    <source>
        <dbReference type="Proteomes" id="UP000518266"/>
    </source>
</evidence>
<organism evidence="10 11">
    <name type="scientific">Dissostichus mawsoni</name>
    <name type="common">Antarctic cod</name>
    <dbReference type="NCBI Taxonomy" id="36200"/>
    <lineage>
        <taxon>Eukaryota</taxon>
        <taxon>Metazoa</taxon>
        <taxon>Chordata</taxon>
        <taxon>Craniata</taxon>
        <taxon>Vertebrata</taxon>
        <taxon>Euteleostomi</taxon>
        <taxon>Actinopterygii</taxon>
        <taxon>Neopterygii</taxon>
        <taxon>Teleostei</taxon>
        <taxon>Neoteleostei</taxon>
        <taxon>Acanthomorphata</taxon>
        <taxon>Eupercaria</taxon>
        <taxon>Perciformes</taxon>
        <taxon>Notothenioidei</taxon>
        <taxon>Nototheniidae</taxon>
        <taxon>Dissostichus</taxon>
    </lineage>
</organism>
<proteinExistence type="inferred from homology"/>
<dbReference type="GO" id="GO:0003677">
    <property type="term" value="F:DNA binding"/>
    <property type="evidence" value="ECO:0007669"/>
    <property type="project" value="InterPro"/>
</dbReference>
<keyword evidence="2" id="KW-0227">DNA damage</keyword>
<accession>A0A7J5YJ32</accession>
<evidence type="ECO:0000256" key="2">
    <source>
        <dbReference type="ARBA" id="ARBA00022763"/>
    </source>
</evidence>
<dbReference type="AlphaFoldDB" id="A0A7J5YJ32"/>
<keyword evidence="5" id="KW-0539">Nucleus</keyword>
<dbReference type="PANTHER" id="PTHR28559">
    <property type="entry name" value="DNA REPAIR PROTEIN XRCC4"/>
    <property type="match status" value="1"/>
</dbReference>
<protein>
    <recommendedName>
        <fullName evidence="9">XRCC4 coiled-coil domain-containing protein</fullName>
    </recommendedName>
</protein>
<keyword evidence="4" id="KW-0234">DNA repair</keyword>
<comment type="similarity">
    <text evidence="6">Belongs to the XRCC4-XLF family. XRCC4 subfamily.</text>
</comment>
<dbReference type="SUPFAM" id="SSF58022">
    <property type="entry name" value="XRCC4, C-terminal oligomerization domain"/>
    <property type="match status" value="1"/>
</dbReference>
<comment type="subcellular location">
    <subcellularLocation>
        <location evidence="1">Nucleus</location>
    </subcellularLocation>
</comment>
<dbReference type="InterPro" id="IPR010585">
    <property type="entry name" value="DNA_repair_prot_XRCC4"/>
</dbReference>
<comment type="caution">
    <text evidence="10">The sequence shown here is derived from an EMBL/GenBank/DDBJ whole genome shotgun (WGS) entry which is preliminary data.</text>
</comment>
<dbReference type="GO" id="GO:0010165">
    <property type="term" value="P:response to X-ray"/>
    <property type="evidence" value="ECO:0007669"/>
    <property type="project" value="TreeGrafter"/>
</dbReference>
<evidence type="ECO:0000256" key="6">
    <source>
        <dbReference type="ARBA" id="ARBA00025728"/>
    </source>
</evidence>
<dbReference type="SUPFAM" id="SSF50809">
    <property type="entry name" value="XRCC4, N-terminal domain"/>
    <property type="match status" value="1"/>
</dbReference>
<dbReference type="GO" id="GO:0006303">
    <property type="term" value="P:double-strand break repair via nonhomologous end joining"/>
    <property type="evidence" value="ECO:0007669"/>
    <property type="project" value="UniProtKB-ARBA"/>
</dbReference>
<dbReference type="GO" id="GO:0033152">
    <property type="term" value="P:immunoglobulin V(D)J recombination"/>
    <property type="evidence" value="ECO:0007669"/>
    <property type="project" value="TreeGrafter"/>
</dbReference>
<dbReference type="EMBL" id="JAAKFY010000012">
    <property type="protein sequence ID" value="KAF3848487.1"/>
    <property type="molecule type" value="Genomic_DNA"/>
</dbReference>
<evidence type="ECO:0000256" key="3">
    <source>
        <dbReference type="ARBA" id="ARBA00023172"/>
    </source>
</evidence>
<sequence>MVFPLHLEVLLLQVLVLLLQVVPSLQTGVSNSLSASAGSGMHVSVREVCIPSEPDSAYFLRVAWKGRGLESGFQLLLTDGQDAGQETRGLSVCGGGGVGDADGAIRSGPPSGADRHHKLLQLQSDAADPDPAEALRELLTHSLQRGNHLKEENQNLKEENLKMRENTSASLQRVPGAELYSRFVLVVNEKKAKIRSLQEAEQKQQDAVKSADEEEDEYGGSTDEEEQQEVKRTHPPPPRLTRGNPQSSQTEKTMRSEPPAGSSKQQPPPRRSTEAAAVEDLFDDF</sequence>
<evidence type="ECO:0000256" key="5">
    <source>
        <dbReference type="ARBA" id="ARBA00023242"/>
    </source>
</evidence>
<dbReference type="OrthoDB" id="8064436at2759"/>
<dbReference type="GO" id="GO:0032807">
    <property type="term" value="C:DNA ligase IV complex"/>
    <property type="evidence" value="ECO:0007669"/>
    <property type="project" value="TreeGrafter"/>
</dbReference>
<dbReference type="Gene3D" id="2.170.210.10">
    <property type="entry name" value="DNA double-strand break repair and VJ recombination XRCC4, N-terminal"/>
    <property type="match status" value="1"/>
</dbReference>
<reference evidence="10 11" key="1">
    <citation type="submission" date="2020-03" db="EMBL/GenBank/DDBJ databases">
        <title>Dissostichus mawsoni Genome sequencing and assembly.</title>
        <authorList>
            <person name="Park H."/>
        </authorList>
    </citation>
    <scope>NUCLEOTIDE SEQUENCE [LARGE SCALE GENOMIC DNA]</scope>
    <source>
        <strain evidence="10">DM0001</strain>
        <tissue evidence="10">Muscle</tissue>
    </source>
</reference>
<feature type="compositionally biased region" description="Basic and acidic residues" evidence="7">
    <location>
        <begin position="198"/>
        <end position="211"/>
    </location>
</feature>
<dbReference type="InterPro" id="IPR014751">
    <property type="entry name" value="XRCC4-like_C"/>
</dbReference>
<keyword evidence="3" id="KW-0233">DNA recombination</keyword>
<name>A0A7J5YJ32_DISMA</name>
<evidence type="ECO:0000256" key="4">
    <source>
        <dbReference type="ARBA" id="ARBA00023204"/>
    </source>
</evidence>
<feature type="signal peptide" evidence="8">
    <location>
        <begin position="1"/>
        <end position="24"/>
    </location>
</feature>
<feature type="compositionally biased region" description="Acidic residues" evidence="7">
    <location>
        <begin position="212"/>
        <end position="227"/>
    </location>
</feature>
<evidence type="ECO:0000313" key="10">
    <source>
        <dbReference type="EMBL" id="KAF3848487.1"/>
    </source>
</evidence>
<dbReference type="InterPro" id="IPR038051">
    <property type="entry name" value="XRCC4-like_N_sf"/>
</dbReference>
<dbReference type="Pfam" id="PF21924">
    <property type="entry name" value="XRCC4_CC"/>
    <property type="match status" value="1"/>
</dbReference>
<feature type="region of interest" description="Disordered" evidence="7">
    <location>
        <begin position="198"/>
        <end position="285"/>
    </location>
</feature>
<gene>
    <name evidence="10" type="ORF">F7725_014984</name>
</gene>
<keyword evidence="8" id="KW-0732">Signal</keyword>
<evidence type="ECO:0000256" key="7">
    <source>
        <dbReference type="SAM" id="MobiDB-lite"/>
    </source>
</evidence>
<feature type="chain" id="PRO_5029654761" description="XRCC4 coiled-coil domain-containing protein" evidence="8">
    <location>
        <begin position="25"/>
        <end position="285"/>
    </location>
</feature>
<feature type="domain" description="XRCC4 coiled-coil" evidence="9">
    <location>
        <begin position="130"/>
        <end position="197"/>
    </location>
</feature>
<dbReference type="InterPro" id="IPR053962">
    <property type="entry name" value="XRCC4_CC"/>
</dbReference>
<dbReference type="InterPro" id="IPR009089">
    <property type="entry name" value="XRCC4_N_sf"/>
</dbReference>
<evidence type="ECO:0000256" key="8">
    <source>
        <dbReference type="SAM" id="SignalP"/>
    </source>
</evidence>